<name>A0ABD3FL87_9STRA</name>
<dbReference type="InterPro" id="IPR051604">
    <property type="entry name" value="Ergot_Alk_Oxidoreductase"/>
</dbReference>
<proteinExistence type="predicted"/>
<protein>
    <recommendedName>
        <fullName evidence="3">NAD(P)-binding domain-containing protein</fullName>
    </recommendedName>
</protein>
<keyword evidence="2" id="KW-1185">Reference proteome</keyword>
<organism evidence="1 2">
    <name type="scientific">Phytophthora oleae</name>
    <dbReference type="NCBI Taxonomy" id="2107226"/>
    <lineage>
        <taxon>Eukaryota</taxon>
        <taxon>Sar</taxon>
        <taxon>Stramenopiles</taxon>
        <taxon>Oomycota</taxon>
        <taxon>Peronosporomycetes</taxon>
        <taxon>Peronosporales</taxon>
        <taxon>Peronosporaceae</taxon>
        <taxon>Phytophthora</taxon>
    </lineage>
</organism>
<dbReference type="PANTHER" id="PTHR43162">
    <property type="match status" value="1"/>
</dbReference>
<evidence type="ECO:0000313" key="2">
    <source>
        <dbReference type="Proteomes" id="UP001632037"/>
    </source>
</evidence>
<dbReference type="InterPro" id="IPR036291">
    <property type="entry name" value="NAD(P)-bd_dom_sf"/>
</dbReference>
<dbReference type="EMBL" id="JBIMZQ010000013">
    <property type="protein sequence ID" value="KAL3667665.1"/>
    <property type="molecule type" value="Genomic_DNA"/>
</dbReference>
<gene>
    <name evidence="1" type="ORF">V7S43_007218</name>
</gene>
<evidence type="ECO:0008006" key="3">
    <source>
        <dbReference type="Google" id="ProtNLM"/>
    </source>
</evidence>
<accession>A0ABD3FL87</accession>
<dbReference type="Proteomes" id="UP001632037">
    <property type="component" value="Unassembled WGS sequence"/>
</dbReference>
<reference evidence="1 2" key="1">
    <citation type="submission" date="2024-09" db="EMBL/GenBank/DDBJ databases">
        <title>Genome sequencing and assembly of Phytophthora oleae, isolate VK10A, causative agent of rot of olive drupes.</title>
        <authorList>
            <person name="Conti Taguali S."/>
            <person name="Riolo M."/>
            <person name="La Spada F."/>
            <person name="Cacciola S.O."/>
            <person name="Dionisio G."/>
        </authorList>
    </citation>
    <scope>NUCLEOTIDE SEQUENCE [LARGE SCALE GENOMIC DNA]</scope>
    <source>
        <strain evidence="1 2">VK10A</strain>
    </source>
</reference>
<evidence type="ECO:0000313" key="1">
    <source>
        <dbReference type="EMBL" id="KAL3667665.1"/>
    </source>
</evidence>
<dbReference type="AlphaFoldDB" id="A0ABD3FL87"/>
<sequence>MPTFLLPVTRRSLPFASSLLHFTSSLSPPTSPRIQFLISSKSRDLESLLRSQFPSLLSSHEHEAIPDYSDPKDLNGALGQCDGAILAANGCGDDVINLPSNPADEWMQCEQNVASLVSKDHRVVKLSWTAGFVSERSPSAVGRANWRLEEELKGAFGTQWAHNLAILRAPVGMDAFLRGRLFDLVCGRTLSMSVKRGHIAFVHPSDIAENLSAVLVKNVGGEFTLTGPESLTFPEVAKVLSDGIKEKVNYSNFPLWAVQPARWVRGVPGDAIEEELAVIRALEAGAQQKVDTGDMETLVGRKPRSFREFIAQNADAWPRTELV</sequence>
<dbReference type="PANTHER" id="PTHR43162:SF1">
    <property type="entry name" value="PRESTALK A DIFFERENTIATION PROTEIN A"/>
    <property type="match status" value="1"/>
</dbReference>
<comment type="caution">
    <text evidence="1">The sequence shown here is derived from an EMBL/GenBank/DDBJ whole genome shotgun (WGS) entry which is preliminary data.</text>
</comment>
<dbReference type="Gene3D" id="3.40.50.720">
    <property type="entry name" value="NAD(P)-binding Rossmann-like Domain"/>
    <property type="match status" value="1"/>
</dbReference>
<dbReference type="SUPFAM" id="SSF51735">
    <property type="entry name" value="NAD(P)-binding Rossmann-fold domains"/>
    <property type="match status" value="1"/>
</dbReference>